<sequence>MSTVDTPTRPAPTAEPSGSGSRIVPIARLHVVNRVQIFLVPAMILVFILLVNIVIWWLIARSVTDPVDRADALDGLQWSGASFYVFVYAVVIGAQAVGFVFPYALGMSVTRRDFWLGSALAFVGLAALYGAFMTVFAVIEQATGGWGLGGRMFTVLYFGGEDATLYQRFGLFFAAFLFCFFVGAVVATIYQRWRVNGMLVFFAALTLLLLGGAALITLTDSWPAVGAWFAATGAGGVVAWSLLVTALSAVVGFLLIRRSTPRS</sequence>
<evidence type="ECO:0000313" key="3">
    <source>
        <dbReference type="EMBL" id="NYD72435.1"/>
    </source>
</evidence>
<feature type="transmembrane region" description="Helical" evidence="2">
    <location>
        <begin position="37"/>
        <end position="59"/>
    </location>
</feature>
<name>A0A852SUN3_9MICO</name>
<keyword evidence="4" id="KW-1185">Reference proteome</keyword>
<evidence type="ECO:0000256" key="2">
    <source>
        <dbReference type="SAM" id="Phobius"/>
    </source>
</evidence>
<dbReference type="RefSeq" id="WP_179549197.1">
    <property type="nucleotide sequence ID" value="NZ_BSEW01000001.1"/>
</dbReference>
<organism evidence="3 4">
    <name type="scientific">Herbiconiux flava</name>
    <dbReference type="NCBI Taxonomy" id="881268"/>
    <lineage>
        <taxon>Bacteria</taxon>
        <taxon>Bacillati</taxon>
        <taxon>Actinomycetota</taxon>
        <taxon>Actinomycetes</taxon>
        <taxon>Micrococcales</taxon>
        <taxon>Microbacteriaceae</taxon>
        <taxon>Herbiconiux</taxon>
    </lineage>
</organism>
<dbReference type="Proteomes" id="UP000549913">
    <property type="component" value="Unassembled WGS sequence"/>
</dbReference>
<feature type="transmembrane region" description="Helical" evidence="2">
    <location>
        <begin position="197"/>
        <end position="216"/>
    </location>
</feature>
<keyword evidence="2" id="KW-0472">Membrane</keyword>
<feature type="transmembrane region" description="Helical" evidence="2">
    <location>
        <begin position="114"/>
        <end position="139"/>
    </location>
</feature>
<evidence type="ECO:0000256" key="1">
    <source>
        <dbReference type="SAM" id="MobiDB-lite"/>
    </source>
</evidence>
<accession>A0A852SUN3</accession>
<dbReference type="AlphaFoldDB" id="A0A852SUN3"/>
<keyword evidence="2" id="KW-1133">Transmembrane helix</keyword>
<feature type="region of interest" description="Disordered" evidence="1">
    <location>
        <begin position="1"/>
        <end position="20"/>
    </location>
</feature>
<feature type="transmembrane region" description="Helical" evidence="2">
    <location>
        <begin position="83"/>
        <end position="105"/>
    </location>
</feature>
<gene>
    <name evidence="3" type="ORF">BJ984_003593</name>
</gene>
<keyword evidence="2" id="KW-0812">Transmembrane</keyword>
<reference evidence="3 4" key="1">
    <citation type="submission" date="2020-07" db="EMBL/GenBank/DDBJ databases">
        <title>Sequencing the genomes of 1000 actinobacteria strains.</title>
        <authorList>
            <person name="Klenk H.-P."/>
        </authorList>
    </citation>
    <scope>NUCLEOTIDE SEQUENCE [LARGE SCALE GENOMIC DNA]</scope>
    <source>
        <strain evidence="3 4">DSM 26474</strain>
    </source>
</reference>
<evidence type="ECO:0000313" key="4">
    <source>
        <dbReference type="Proteomes" id="UP000549913"/>
    </source>
</evidence>
<comment type="caution">
    <text evidence="3">The sequence shown here is derived from an EMBL/GenBank/DDBJ whole genome shotgun (WGS) entry which is preliminary data.</text>
</comment>
<proteinExistence type="predicted"/>
<dbReference type="EMBL" id="JACCBM010000001">
    <property type="protein sequence ID" value="NYD72435.1"/>
    <property type="molecule type" value="Genomic_DNA"/>
</dbReference>
<feature type="transmembrane region" description="Helical" evidence="2">
    <location>
        <begin position="169"/>
        <end position="190"/>
    </location>
</feature>
<feature type="transmembrane region" description="Helical" evidence="2">
    <location>
        <begin position="228"/>
        <end position="256"/>
    </location>
</feature>
<protein>
    <submittedName>
        <fullName evidence="3">Uncharacterized protein</fullName>
    </submittedName>
</protein>